<keyword evidence="2" id="KW-1185">Reference proteome</keyword>
<reference evidence="1 2" key="1">
    <citation type="journal article" date="2023" name="BMC Biol.">
        <title>The compact genome of the sponge Oopsacas minuta (Hexactinellida) is lacking key metazoan core genes.</title>
        <authorList>
            <person name="Santini S."/>
            <person name="Schenkelaars Q."/>
            <person name="Jourda C."/>
            <person name="Duchesne M."/>
            <person name="Belahbib H."/>
            <person name="Rocher C."/>
            <person name="Selva M."/>
            <person name="Riesgo A."/>
            <person name="Vervoort M."/>
            <person name="Leys S.P."/>
            <person name="Kodjabachian L."/>
            <person name="Le Bivic A."/>
            <person name="Borchiellini C."/>
            <person name="Claverie J.M."/>
            <person name="Renard E."/>
        </authorList>
    </citation>
    <scope>NUCLEOTIDE SEQUENCE [LARGE SCALE GENOMIC DNA]</scope>
    <source>
        <strain evidence="1">SPO-2</strain>
    </source>
</reference>
<gene>
    <name evidence="1" type="ORF">LOD99_10940</name>
</gene>
<dbReference type="EMBL" id="JAKMXF010000078">
    <property type="protein sequence ID" value="KAI6658727.1"/>
    <property type="molecule type" value="Genomic_DNA"/>
</dbReference>
<evidence type="ECO:0000313" key="1">
    <source>
        <dbReference type="EMBL" id="KAI6658727.1"/>
    </source>
</evidence>
<proteinExistence type="predicted"/>
<dbReference type="Proteomes" id="UP001165289">
    <property type="component" value="Unassembled WGS sequence"/>
</dbReference>
<dbReference type="AlphaFoldDB" id="A0AAV7KBU5"/>
<accession>A0AAV7KBU5</accession>
<organism evidence="1 2">
    <name type="scientific">Oopsacas minuta</name>
    <dbReference type="NCBI Taxonomy" id="111878"/>
    <lineage>
        <taxon>Eukaryota</taxon>
        <taxon>Metazoa</taxon>
        <taxon>Porifera</taxon>
        <taxon>Hexactinellida</taxon>
        <taxon>Hexasterophora</taxon>
        <taxon>Lyssacinosida</taxon>
        <taxon>Leucopsacidae</taxon>
        <taxon>Oopsacas</taxon>
    </lineage>
</organism>
<sequence length="107" mass="12674">MYLLNITYLSWKQHRKANEPIPELIRLSIENIKPKAKENHRLLRGFIQKRLSEYILKETVNAYLLKKGEKIVLSDGMLQIVIECYHDKQNHPKLTALIKSIKSHFHI</sequence>
<evidence type="ECO:0000313" key="2">
    <source>
        <dbReference type="Proteomes" id="UP001165289"/>
    </source>
</evidence>
<comment type="caution">
    <text evidence="1">The sequence shown here is derived from an EMBL/GenBank/DDBJ whole genome shotgun (WGS) entry which is preliminary data.</text>
</comment>
<name>A0AAV7KBU5_9METZ</name>
<protein>
    <submittedName>
        <fullName evidence="1">Uncharacterized protein</fullName>
    </submittedName>
</protein>